<dbReference type="AlphaFoldDB" id="A0A9N9FNP2"/>
<keyword evidence="2" id="KW-1185">Reference proteome</keyword>
<comment type="caution">
    <text evidence="1">The sequence shown here is derived from an EMBL/GenBank/DDBJ whole genome shotgun (WGS) entry which is preliminary data.</text>
</comment>
<sequence length="218" mass="24805">MTLANGPLRPFFAILLRTVLNLNVEKLCLILSGTGMSFNDIKIHAASAIAKSGGSTFKNFFSIHDGFYKCIQLLEHALSNTSSISQSNVNESVENWQCKTKDFIITTFNESCFLYLLKGDEGAEMVQYGFSQLCSFEHLEDLNALQMDAISIQIAELVPILVIREYIKKHPDEFEAQHCEIYVQFIIMHHLQDIYKLELQLSYKAIIRNLDNCNLTIL</sequence>
<dbReference type="Proteomes" id="UP000789375">
    <property type="component" value="Unassembled WGS sequence"/>
</dbReference>
<organism evidence="1 2">
    <name type="scientific">Funneliformis mosseae</name>
    <name type="common">Endomycorrhizal fungus</name>
    <name type="synonym">Glomus mosseae</name>
    <dbReference type="NCBI Taxonomy" id="27381"/>
    <lineage>
        <taxon>Eukaryota</taxon>
        <taxon>Fungi</taxon>
        <taxon>Fungi incertae sedis</taxon>
        <taxon>Mucoromycota</taxon>
        <taxon>Glomeromycotina</taxon>
        <taxon>Glomeromycetes</taxon>
        <taxon>Glomerales</taxon>
        <taxon>Glomeraceae</taxon>
        <taxon>Funneliformis</taxon>
    </lineage>
</organism>
<name>A0A9N9FNP2_FUNMO</name>
<reference evidence="1" key="1">
    <citation type="submission" date="2021-06" db="EMBL/GenBank/DDBJ databases">
        <authorList>
            <person name="Kallberg Y."/>
            <person name="Tangrot J."/>
            <person name="Rosling A."/>
        </authorList>
    </citation>
    <scope>NUCLEOTIDE SEQUENCE</scope>
    <source>
        <strain evidence="1">87-6 pot B 2015</strain>
    </source>
</reference>
<proteinExistence type="predicted"/>
<gene>
    <name evidence="1" type="ORF">FMOSSE_LOCUS6375</name>
</gene>
<protein>
    <submittedName>
        <fullName evidence="1">802_t:CDS:1</fullName>
    </submittedName>
</protein>
<accession>A0A9N9FNP2</accession>
<dbReference type="EMBL" id="CAJVPP010001324">
    <property type="protein sequence ID" value="CAG8549154.1"/>
    <property type="molecule type" value="Genomic_DNA"/>
</dbReference>
<evidence type="ECO:0000313" key="1">
    <source>
        <dbReference type="EMBL" id="CAG8549154.1"/>
    </source>
</evidence>
<evidence type="ECO:0000313" key="2">
    <source>
        <dbReference type="Proteomes" id="UP000789375"/>
    </source>
</evidence>